<evidence type="ECO:0000313" key="3">
    <source>
        <dbReference type="Proteomes" id="UP000245466"/>
    </source>
</evidence>
<dbReference type="EMBL" id="QEKI01000004">
    <property type="protein sequence ID" value="PVY41847.1"/>
    <property type="molecule type" value="Genomic_DNA"/>
</dbReference>
<comment type="caution">
    <text evidence="2">The sequence shown here is derived from an EMBL/GenBank/DDBJ whole genome shotgun (WGS) entry which is preliminary data.</text>
</comment>
<accession>A0A2U1B025</accession>
<keyword evidence="1" id="KW-0472">Membrane</keyword>
<evidence type="ECO:0000313" key="2">
    <source>
        <dbReference type="EMBL" id="PVY41847.1"/>
    </source>
</evidence>
<dbReference type="Proteomes" id="UP000245466">
    <property type="component" value="Unassembled WGS sequence"/>
</dbReference>
<dbReference type="OrthoDB" id="1524053at2"/>
<keyword evidence="3" id="KW-1185">Reference proteome</keyword>
<dbReference type="RefSeq" id="WP_116542891.1">
    <property type="nucleotide sequence ID" value="NZ_QEKI01000004.1"/>
</dbReference>
<keyword evidence="1" id="KW-0812">Transmembrane</keyword>
<organism evidence="2 3">
    <name type="scientific">Pontibacter virosus</name>
    <dbReference type="NCBI Taxonomy" id="1765052"/>
    <lineage>
        <taxon>Bacteria</taxon>
        <taxon>Pseudomonadati</taxon>
        <taxon>Bacteroidota</taxon>
        <taxon>Cytophagia</taxon>
        <taxon>Cytophagales</taxon>
        <taxon>Hymenobacteraceae</taxon>
        <taxon>Pontibacter</taxon>
    </lineage>
</organism>
<evidence type="ECO:0000256" key="1">
    <source>
        <dbReference type="SAM" id="Phobius"/>
    </source>
</evidence>
<proteinExistence type="predicted"/>
<dbReference type="AlphaFoldDB" id="A0A2U1B025"/>
<gene>
    <name evidence="2" type="ORF">C8E01_104219</name>
</gene>
<feature type="transmembrane region" description="Helical" evidence="1">
    <location>
        <begin position="33"/>
        <end position="54"/>
    </location>
</feature>
<name>A0A2U1B025_9BACT</name>
<reference evidence="2 3" key="1">
    <citation type="submission" date="2018-04" db="EMBL/GenBank/DDBJ databases">
        <title>Genomic Encyclopedia of Type Strains, Phase IV (KMG-IV): sequencing the most valuable type-strain genomes for metagenomic binning, comparative biology and taxonomic classification.</title>
        <authorList>
            <person name="Goeker M."/>
        </authorList>
    </citation>
    <scope>NUCLEOTIDE SEQUENCE [LARGE SCALE GENOMIC DNA]</scope>
    <source>
        <strain evidence="2 3">DSM 100231</strain>
    </source>
</reference>
<keyword evidence="1" id="KW-1133">Transmembrane helix</keyword>
<protein>
    <submittedName>
        <fullName evidence="2">Uncharacterized protein</fullName>
    </submittedName>
</protein>
<sequence>MLYLILRVLPGVSLVFPFRLYQHFNVHSFQAIAVYYVTCIAMGLTVLALVLLSYQGKAAHLF</sequence>